<comment type="caution">
    <text evidence="1">The sequence shown here is derived from an EMBL/GenBank/DDBJ whole genome shotgun (WGS) entry which is preliminary data.</text>
</comment>
<dbReference type="EMBL" id="JAUNZN010000018">
    <property type="protein sequence ID" value="KAK4810608.1"/>
    <property type="molecule type" value="Genomic_DNA"/>
</dbReference>
<gene>
    <name evidence="1" type="ORF">QYF61_007345</name>
</gene>
<accession>A0AAN7NH47</accession>
<dbReference type="AlphaFoldDB" id="A0AAN7NH47"/>
<reference evidence="1 2" key="1">
    <citation type="journal article" date="2023" name="J. Hered.">
        <title>Chromosome-level genome of the wood stork (Mycteria americana) provides insight into avian chromosome evolution.</title>
        <authorList>
            <person name="Flamio R. Jr."/>
            <person name="Ramstad K.M."/>
        </authorList>
    </citation>
    <scope>NUCLEOTIDE SEQUENCE [LARGE SCALE GENOMIC DNA]</scope>
    <source>
        <strain evidence="1">JAX WOST 10</strain>
    </source>
</reference>
<organism evidence="1 2">
    <name type="scientific">Mycteria americana</name>
    <name type="common">Wood stork</name>
    <dbReference type="NCBI Taxonomy" id="33587"/>
    <lineage>
        <taxon>Eukaryota</taxon>
        <taxon>Metazoa</taxon>
        <taxon>Chordata</taxon>
        <taxon>Craniata</taxon>
        <taxon>Vertebrata</taxon>
        <taxon>Euteleostomi</taxon>
        <taxon>Archelosauria</taxon>
        <taxon>Archosauria</taxon>
        <taxon>Dinosauria</taxon>
        <taxon>Saurischia</taxon>
        <taxon>Theropoda</taxon>
        <taxon>Coelurosauria</taxon>
        <taxon>Aves</taxon>
        <taxon>Neognathae</taxon>
        <taxon>Neoaves</taxon>
        <taxon>Aequornithes</taxon>
        <taxon>Ciconiiformes</taxon>
        <taxon>Ciconiidae</taxon>
        <taxon>Mycteria</taxon>
    </lineage>
</organism>
<dbReference type="Proteomes" id="UP001333110">
    <property type="component" value="Unassembled WGS sequence"/>
</dbReference>
<evidence type="ECO:0000313" key="2">
    <source>
        <dbReference type="Proteomes" id="UP001333110"/>
    </source>
</evidence>
<name>A0AAN7NH47_MYCAM</name>
<proteinExistence type="predicted"/>
<evidence type="ECO:0000313" key="1">
    <source>
        <dbReference type="EMBL" id="KAK4810608.1"/>
    </source>
</evidence>
<keyword evidence="2" id="KW-1185">Reference proteome</keyword>
<sequence length="83" mass="9323">MNPIGCQQTRDGDSTTSLGSLFQCLTTLSVKKFSLISNLNLPWHNLRLFPLVLSLVNWEKRLTPTSLQPPFRLNNPSSLNHSS</sequence>
<protein>
    <submittedName>
        <fullName evidence="1">Uncharacterized protein</fullName>
    </submittedName>
</protein>